<feature type="transmembrane region" description="Helical" evidence="10">
    <location>
        <begin position="112"/>
        <end position="130"/>
    </location>
</feature>
<keyword evidence="5 10" id="KW-0812">Transmembrane</keyword>
<organism evidence="11 12">
    <name type="scientific">Erpetoichthys calabaricus</name>
    <name type="common">Rope fish</name>
    <name type="synonym">Calamoichthys calabaricus</name>
    <dbReference type="NCBI Taxonomy" id="27687"/>
    <lineage>
        <taxon>Eukaryota</taxon>
        <taxon>Metazoa</taxon>
        <taxon>Chordata</taxon>
        <taxon>Craniata</taxon>
        <taxon>Vertebrata</taxon>
        <taxon>Euteleostomi</taxon>
        <taxon>Actinopterygii</taxon>
        <taxon>Polypteriformes</taxon>
        <taxon>Polypteridae</taxon>
        <taxon>Erpetoichthys</taxon>
    </lineage>
</organism>
<dbReference type="PANTHER" id="PTHR10707">
    <property type="entry name" value="CYTOCHROME C OXIDASE SUBUNIT IV"/>
    <property type="match status" value="1"/>
</dbReference>
<dbReference type="UniPathway" id="UPA00705"/>
<evidence type="ECO:0000256" key="4">
    <source>
        <dbReference type="ARBA" id="ARBA00011485"/>
    </source>
</evidence>
<dbReference type="Proteomes" id="UP000694620">
    <property type="component" value="Chromosome 9"/>
</dbReference>
<evidence type="ECO:0000256" key="3">
    <source>
        <dbReference type="ARBA" id="ARBA00008135"/>
    </source>
</evidence>
<evidence type="ECO:0000256" key="9">
    <source>
        <dbReference type="ARBA" id="ARBA00023136"/>
    </source>
</evidence>
<keyword evidence="6 10" id="KW-0999">Mitochondrion inner membrane</keyword>
<evidence type="ECO:0000256" key="2">
    <source>
        <dbReference type="ARBA" id="ARBA00004673"/>
    </source>
</evidence>
<comment type="function">
    <text evidence="10">Component of the cytochrome c oxidase, the last enzyme in the mitochondrial electron transport chain which drives oxidative phosphorylation.</text>
</comment>
<accession>A0A8C4XE80</accession>
<dbReference type="CDD" id="cd00922">
    <property type="entry name" value="Cyt_c_Oxidase_IV"/>
    <property type="match status" value="1"/>
</dbReference>
<comment type="similarity">
    <text evidence="3 10">Belongs to the cytochrome c oxidase IV family.</text>
</comment>
<dbReference type="PANTHER" id="PTHR10707:SF12">
    <property type="entry name" value="CYTOCHROME C OXIDASE SUBUNIT 4 ISOFORM 1, MITOCHONDRIAL"/>
    <property type="match status" value="1"/>
</dbReference>
<keyword evidence="8 10" id="KW-0496">Mitochondrion</keyword>
<evidence type="ECO:0000256" key="1">
    <source>
        <dbReference type="ARBA" id="ARBA00004434"/>
    </source>
</evidence>
<dbReference type="InterPro" id="IPR004203">
    <property type="entry name" value="Cyt_c_oxidase_su4_fam"/>
</dbReference>
<comment type="subunit">
    <text evidence="4">Component of the cytochrome c oxidase (complex IV, CIV), a multisubunit enzyme composed of 14 subunits. The complex is composed of a catalytic core of 3 subunits MT-CO1, MT-CO2 and MT-CO3, encoded in the mitochondrial DNA, and 11 supernumerary subunits COX4I, COX5A, COX5B, COX6A, COX6B, COX6C, COX7A, COX7B, COX7C, COX8 and NDUFA4, which are encoded in the nuclear genome. The complex exists as a monomer or a dimer and forms supercomplexes (SCs) in the inner mitochondrial membrane with NADH-ubiquinone oxidoreductase (complex I, CI) and ubiquinol-cytochrome c oxidoreductase (cytochrome b-c1 complex, complex III, CIII), resulting in different assemblies (supercomplex SCI(1)III(2)IV(1) and megacomplex MCI(2)III(2)IV(2)).</text>
</comment>
<dbReference type="PRINTS" id="PR01873">
    <property type="entry name" value="CYTCOXIDASE4"/>
</dbReference>
<dbReference type="GO" id="GO:0006123">
    <property type="term" value="P:mitochondrial electron transport, cytochrome c to oxygen"/>
    <property type="evidence" value="ECO:0007669"/>
    <property type="project" value="InterPro"/>
</dbReference>
<reference evidence="11" key="2">
    <citation type="submission" date="2025-08" db="UniProtKB">
        <authorList>
            <consortium name="Ensembl"/>
        </authorList>
    </citation>
    <scope>IDENTIFICATION</scope>
</reference>
<proteinExistence type="inferred from homology"/>
<evidence type="ECO:0000313" key="12">
    <source>
        <dbReference type="Proteomes" id="UP000694620"/>
    </source>
</evidence>
<keyword evidence="7 10" id="KW-1133">Transmembrane helix</keyword>
<comment type="subcellular location">
    <subcellularLocation>
        <location evidence="1 10">Mitochondrion inner membrane</location>
        <topology evidence="1 10">Single-pass membrane protein</topology>
    </subcellularLocation>
</comment>
<dbReference type="Ensembl" id="ENSECRT00000025998.1">
    <property type="protein sequence ID" value="ENSECRP00000025457.1"/>
    <property type="gene ID" value="ENSECRG00000017215.1"/>
</dbReference>
<dbReference type="GO" id="GO:0005743">
    <property type="term" value="C:mitochondrial inner membrane"/>
    <property type="evidence" value="ECO:0007669"/>
    <property type="project" value="UniProtKB-SubCell"/>
</dbReference>
<evidence type="ECO:0000256" key="7">
    <source>
        <dbReference type="ARBA" id="ARBA00022989"/>
    </source>
</evidence>
<evidence type="ECO:0000256" key="10">
    <source>
        <dbReference type="RuleBase" id="RU367145"/>
    </source>
</evidence>
<protein>
    <recommendedName>
        <fullName evidence="10">Cytochrome c oxidase subunit 4</fullName>
    </recommendedName>
</protein>
<dbReference type="InterPro" id="IPR013288">
    <property type="entry name" value="Cyt_c_oxidase_su4"/>
</dbReference>
<reference evidence="11" key="1">
    <citation type="submission" date="2021-06" db="EMBL/GenBank/DDBJ databases">
        <authorList>
            <consortium name="Wellcome Sanger Institute Data Sharing"/>
        </authorList>
    </citation>
    <scope>NUCLEOTIDE SEQUENCE [LARGE SCALE GENOMIC DNA]</scope>
</reference>
<dbReference type="Pfam" id="PF02936">
    <property type="entry name" value="COX4"/>
    <property type="match status" value="1"/>
</dbReference>
<dbReference type="SUPFAM" id="SSF81406">
    <property type="entry name" value="Mitochondrial cytochrome c oxidase subunit IV"/>
    <property type="match status" value="1"/>
</dbReference>
<reference evidence="11" key="3">
    <citation type="submission" date="2025-09" db="UniProtKB">
        <authorList>
            <consortium name="Ensembl"/>
        </authorList>
    </citation>
    <scope>IDENTIFICATION</scope>
</reference>
<evidence type="ECO:0000256" key="5">
    <source>
        <dbReference type="ARBA" id="ARBA00022692"/>
    </source>
</evidence>
<evidence type="ECO:0000313" key="11">
    <source>
        <dbReference type="Ensembl" id="ENSECRP00000025457.1"/>
    </source>
</evidence>
<dbReference type="GO" id="GO:0045277">
    <property type="term" value="C:respiratory chain complex IV"/>
    <property type="evidence" value="ECO:0007669"/>
    <property type="project" value="InterPro"/>
</dbReference>
<gene>
    <name evidence="11" type="primary">COX4I1</name>
    <name evidence="11" type="synonym">cox4i1</name>
</gene>
<dbReference type="FunFam" id="1.10.442.10:FF:000001">
    <property type="entry name" value="Cytochrome c oxidase subunit 4 isoform 1"/>
    <property type="match status" value="1"/>
</dbReference>
<dbReference type="Gene3D" id="1.10.442.10">
    <property type="entry name" value="Cytochrome c oxidase subunit IV"/>
    <property type="match status" value="1"/>
</dbReference>
<dbReference type="GeneTree" id="ENSGT00390000002407"/>
<evidence type="ECO:0000256" key="8">
    <source>
        <dbReference type="ARBA" id="ARBA00023128"/>
    </source>
</evidence>
<name>A0A8C4XE80_ERPCA</name>
<keyword evidence="12" id="KW-1185">Reference proteome</keyword>
<sequence>MLLRLWGLNKRMMASRVVSLLSKRAISTSVCMRGHGVAKVEEYSLPSYFDRRESPLPDVRFLKHLTPEQQSLKAKEKGSWVALSNDEKVELYRISFNQSFAEMNKGSSEWKSVIGGILFFMGFTGFVVLWQKQFMYGEIPHTFSEDWISRQSQRMLDMRINPVEGFSSKWDYDKKEWKK</sequence>
<dbReference type="AlphaFoldDB" id="A0A8C4XE80"/>
<keyword evidence="9 10" id="KW-0472">Membrane</keyword>
<evidence type="ECO:0000256" key="6">
    <source>
        <dbReference type="ARBA" id="ARBA00022792"/>
    </source>
</evidence>
<comment type="pathway">
    <text evidence="2 10">Energy metabolism; oxidative phosphorylation.</text>
</comment>
<dbReference type="InterPro" id="IPR036639">
    <property type="entry name" value="Cyt_c_oxidase_su4_sf"/>
</dbReference>